<proteinExistence type="predicted"/>
<evidence type="ECO:0000313" key="2">
    <source>
        <dbReference type="EMBL" id="EIT70425.1"/>
    </source>
</evidence>
<dbReference type="Proteomes" id="UP000003704">
    <property type="component" value="Unassembled WGS sequence"/>
</dbReference>
<comment type="caution">
    <text evidence="2">The sequence shown here is derived from an EMBL/GenBank/DDBJ whole genome shotgun (WGS) entry which is preliminary data.</text>
</comment>
<accession>I8T8Y4</accession>
<feature type="region of interest" description="Disordered" evidence="1">
    <location>
        <begin position="1"/>
        <end position="38"/>
    </location>
</feature>
<evidence type="ECO:0000313" key="3">
    <source>
        <dbReference type="Proteomes" id="UP000003704"/>
    </source>
</evidence>
<evidence type="ECO:0000256" key="1">
    <source>
        <dbReference type="SAM" id="MobiDB-lite"/>
    </source>
</evidence>
<sequence>MFHKPLTKPAAAQSVRWPREKEKWRSIAASQRAPMTPR</sequence>
<name>I8T8Y4_9GAMM</name>
<organism evidence="2 3">
    <name type="scientific">Hydrocarboniphaga effusa AP103</name>
    <dbReference type="NCBI Taxonomy" id="1172194"/>
    <lineage>
        <taxon>Bacteria</taxon>
        <taxon>Pseudomonadati</taxon>
        <taxon>Pseudomonadota</taxon>
        <taxon>Gammaproteobacteria</taxon>
        <taxon>Nevskiales</taxon>
        <taxon>Nevskiaceae</taxon>
        <taxon>Hydrocarboniphaga</taxon>
    </lineage>
</organism>
<dbReference type="EMBL" id="AKGD01000001">
    <property type="protein sequence ID" value="EIT70425.1"/>
    <property type="molecule type" value="Genomic_DNA"/>
</dbReference>
<reference evidence="2 3" key="1">
    <citation type="journal article" date="2012" name="J. Bacteriol.">
        <title>Genome Sequence of n-Alkane-Degrading Hydrocarboniphaga effusa Strain AP103T (ATCC BAA-332T).</title>
        <authorList>
            <person name="Chang H.K."/>
            <person name="Zylstra G.J."/>
            <person name="Chae J.C."/>
        </authorList>
    </citation>
    <scope>NUCLEOTIDE SEQUENCE [LARGE SCALE GENOMIC DNA]</scope>
    <source>
        <strain evidence="2 3">AP103</strain>
    </source>
</reference>
<protein>
    <submittedName>
        <fullName evidence="2">Uncharacterized protein</fullName>
    </submittedName>
</protein>
<gene>
    <name evidence="2" type="ORF">WQQ_05620</name>
</gene>
<keyword evidence="3" id="KW-1185">Reference proteome</keyword>
<dbReference type="AlphaFoldDB" id="I8T8Y4"/>